<dbReference type="OrthoDB" id="7063513at2"/>
<evidence type="ECO:0000313" key="1">
    <source>
        <dbReference type="EMBL" id="VXD22780.1"/>
    </source>
</evidence>
<dbReference type="Proteomes" id="UP000184550">
    <property type="component" value="Unassembled WGS sequence"/>
</dbReference>
<keyword evidence="2" id="KW-1185">Reference proteome</keyword>
<dbReference type="AlphaFoldDB" id="A0A7Z9BX74"/>
<sequence>MTLQELQNQALQLPISDRWQLVQSVLTSIQQETLLSISPTPSVEFITDLDPWTQSLIGVIQLNADDSIESYSTTHYS</sequence>
<dbReference type="RefSeq" id="WP_083625050.1">
    <property type="nucleotide sequence ID" value="NZ_LR734878.1"/>
</dbReference>
<evidence type="ECO:0000313" key="2">
    <source>
        <dbReference type="Proteomes" id="UP000184550"/>
    </source>
</evidence>
<protein>
    <submittedName>
        <fullName evidence="1">Uncharacterized protein</fullName>
    </submittedName>
</protein>
<gene>
    <name evidence="1" type="ORF">PL8927_760087</name>
</gene>
<comment type="caution">
    <text evidence="1">The sequence shown here is derived from an EMBL/GenBank/DDBJ whole genome shotgun (WGS) entry which is preliminary data.</text>
</comment>
<proteinExistence type="predicted"/>
<accession>A0A7Z9BX74</accession>
<dbReference type="EMBL" id="CZCU02000153">
    <property type="protein sequence ID" value="VXD22780.1"/>
    <property type="molecule type" value="Genomic_DNA"/>
</dbReference>
<reference evidence="1" key="1">
    <citation type="submission" date="2019-10" db="EMBL/GenBank/DDBJ databases">
        <authorList>
            <consortium name="Genoscope - CEA"/>
            <person name="William W."/>
        </authorList>
    </citation>
    <scope>NUCLEOTIDE SEQUENCE [LARGE SCALE GENOMIC DNA]</scope>
    <source>
        <strain evidence="1">BBR_PRJEB10992</strain>
    </source>
</reference>
<name>A0A7Z9BX74_9CYAN</name>
<organism evidence="1 2">
    <name type="scientific">Planktothrix serta PCC 8927</name>
    <dbReference type="NCBI Taxonomy" id="671068"/>
    <lineage>
        <taxon>Bacteria</taxon>
        <taxon>Bacillati</taxon>
        <taxon>Cyanobacteriota</taxon>
        <taxon>Cyanophyceae</taxon>
        <taxon>Oscillatoriophycideae</taxon>
        <taxon>Oscillatoriales</taxon>
        <taxon>Microcoleaceae</taxon>
        <taxon>Planktothrix</taxon>
    </lineage>
</organism>